<accession>A0AAN9TQH6</accession>
<dbReference type="EMBL" id="JBBCAQ010000034">
    <property type="protein sequence ID" value="KAK7579841.1"/>
    <property type="molecule type" value="Genomic_DNA"/>
</dbReference>
<name>A0AAN9TQH6_9HEMI</name>
<dbReference type="AlphaFoldDB" id="A0AAN9TQH6"/>
<evidence type="ECO:0000313" key="2">
    <source>
        <dbReference type="Proteomes" id="UP001367676"/>
    </source>
</evidence>
<proteinExistence type="predicted"/>
<evidence type="ECO:0000313" key="1">
    <source>
        <dbReference type="EMBL" id="KAK7579841.1"/>
    </source>
</evidence>
<dbReference type="Proteomes" id="UP001367676">
    <property type="component" value="Unassembled WGS sequence"/>
</dbReference>
<sequence length="101" mass="10589">MDSTLTGPEYRTTGTCEFVFGEEKSCACYQSDSSSSCVVWLAVYTCPMCSVISEHFIFATDLINFENASYVTSGTVAVAAAAAFAAKVVSELLKGGATDVG</sequence>
<gene>
    <name evidence="1" type="ORF">V9T40_000470</name>
</gene>
<comment type="caution">
    <text evidence="1">The sequence shown here is derived from an EMBL/GenBank/DDBJ whole genome shotgun (WGS) entry which is preliminary data.</text>
</comment>
<protein>
    <submittedName>
        <fullName evidence="1">Uncharacterized protein</fullName>
    </submittedName>
</protein>
<reference evidence="1 2" key="1">
    <citation type="submission" date="2024-03" db="EMBL/GenBank/DDBJ databases">
        <title>Adaptation during the transition from Ophiocordyceps entomopathogen to insect associate is accompanied by gene loss and intensified selection.</title>
        <authorList>
            <person name="Ward C.M."/>
            <person name="Onetto C.A."/>
            <person name="Borneman A.R."/>
        </authorList>
    </citation>
    <scope>NUCLEOTIDE SEQUENCE [LARGE SCALE GENOMIC DNA]</scope>
    <source>
        <strain evidence="1">AWRI1</strain>
        <tissue evidence="1">Single Adult Female</tissue>
    </source>
</reference>
<keyword evidence="2" id="KW-1185">Reference proteome</keyword>
<organism evidence="1 2">
    <name type="scientific">Parthenolecanium corni</name>
    <dbReference type="NCBI Taxonomy" id="536013"/>
    <lineage>
        <taxon>Eukaryota</taxon>
        <taxon>Metazoa</taxon>
        <taxon>Ecdysozoa</taxon>
        <taxon>Arthropoda</taxon>
        <taxon>Hexapoda</taxon>
        <taxon>Insecta</taxon>
        <taxon>Pterygota</taxon>
        <taxon>Neoptera</taxon>
        <taxon>Paraneoptera</taxon>
        <taxon>Hemiptera</taxon>
        <taxon>Sternorrhyncha</taxon>
        <taxon>Coccoidea</taxon>
        <taxon>Coccidae</taxon>
        <taxon>Parthenolecanium</taxon>
    </lineage>
</organism>